<comment type="caution">
    <text evidence="2">The sequence shown here is derived from an EMBL/GenBank/DDBJ whole genome shotgun (WGS) entry which is preliminary data.</text>
</comment>
<reference evidence="1 3" key="1">
    <citation type="submission" date="2016-10" db="EMBL/GenBank/DDBJ databases">
        <authorList>
            <person name="Varghese N."/>
            <person name="Submissions S."/>
        </authorList>
    </citation>
    <scope>NUCLEOTIDE SEQUENCE [LARGE SCALE GENOMIC DNA]</scope>
    <source>
        <strain evidence="1 3">BS2976</strain>
    </source>
</reference>
<evidence type="ECO:0000313" key="1">
    <source>
        <dbReference type="EMBL" id="SDR24275.1"/>
    </source>
</evidence>
<evidence type="ECO:0000313" key="2">
    <source>
        <dbReference type="EMBL" id="TWR63988.1"/>
    </source>
</evidence>
<dbReference type="OrthoDB" id="7022212at2"/>
<keyword evidence="3" id="KW-1185">Reference proteome</keyword>
<reference evidence="2 4" key="2">
    <citation type="submission" date="2019-06" db="EMBL/GenBank/DDBJ databases">
        <title>Pseudomonas bimorpha sp. nov. isolated from bovine raw milk and skim milk concentrate.</title>
        <authorList>
            <person name="Hofmann K."/>
            <person name="Huptas C."/>
            <person name="Doll E."/>
            <person name="Scherer S."/>
            <person name="Wenning M."/>
        </authorList>
    </citation>
    <scope>NUCLEOTIDE SEQUENCE [LARGE SCALE GENOMIC DNA]</scope>
    <source>
        <strain evidence="2 4">DSM 17515</strain>
    </source>
</reference>
<dbReference type="RefSeq" id="WP_090404541.1">
    <property type="nucleotide sequence ID" value="NZ_CAUSAB010000012.1"/>
</dbReference>
<dbReference type="Proteomes" id="UP000198740">
    <property type="component" value="Unassembled WGS sequence"/>
</dbReference>
<protein>
    <submittedName>
        <fullName evidence="2">Uncharacterized protein</fullName>
    </submittedName>
</protein>
<dbReference type="EMBL" id="VFES01000013">
    <property type="protein sequence ID" value="TWR63988.1"/>
    <property type="molecule type" value="Genomic_DNA"/>
</dbReference>
<proteinExistence type="predicted"/>
<dbReference type="Proteomes" id="UP000317267">
    <property type="component" value="Unassembled WGS sequence"/>
</dbReference>
<evidence type="ECO:0000313" key="3">
    <source>
        <dbReference type="Proteomes" id="UP000198740"/>
    </source>
</evidence>
<gene>
    <name evidence="2" type="ORF">FIV39_20270</name>
    <name evidence="1" type="ORF">SAMN04490186_4313</name>
</gene>
<accession>A0A1H1HFQ8</accession>
<organism evidence="2 4">
    <name type="scientific">Pseudomonas grimontii</name>
    <dbReference type="NCBI Taxonomy" id="129847"/>
    <lineage>
        <taxon>Bacteria</taxon>
        <taxon>Pseudomonadati</taxon>
        <taxon>Pseudomonadota</taxon>
        <taxon>Gammaproteobacteria</taxon>
        <taxon>Pseudomonadales</taxon>
        <taxon>Pseudomonadaceae</taxon>
        <taxon>Pseudomonas</taxon>
    </lineage>
</organism>
<sequence>MSRTVDCRPNAMKWMREPSSGTRIVVIVCGLDSVHIDLIHQGFSCFDNVALIHVDTVDTVPGKLVDVQVTESDCSFVVLGELDERLLHSLSMGKRCIYSIAPDGAAECSVLAAVEQVKNFARVSHSRQLEVIPDSGRRCL</sequence>
<dbReference type="EMBL" id="FNKM01000002">
    <property type="protein sequence ID" value="SDR24275.1"/>
    <property type="molecule type" value="Genomic_DNA"/>
</dbReference>
<evidence type="ECO:0000313" key="4">
    <source>
        <dbReference type="Proteomes" id="UP000317267"/>
    </source>
</evidence>
<name>A0A1H1HFQ8_9PSED</name>
<dbReference type="AlphaFoldDB" id="A0A1H1HFQ8"/>